<dbReference type="GeneID" id="28858530"/>
<dbReference type="Proteomes" id="UP000078397">
    <property type="component" value="Unassembled WGS sequence"/>
</dbReference>
<proteinExistence type="predicted"/>
<name>A0A179F4Y1_METCM</name>
<gene>
    <name evidence="2" type="ORF">VFPPC_16783</name>
</gene>
<keyword evidence="3" id="KW-1185">Reference proteome</keyword>
<dbReference type="RefSeq" id="XP_018138143.1">
    <property type="nucleotide sequence ID" value="XM_018294536.1"/>
</dbReference>
<dbReference type="AlphaFoldDB" id="A0A179F4Y1"/>
<evidence type="ECO:0000313" key="3">
    <source>
        <dbReference type="Proteomes" id="UP000078397"/>
    </source>
</evidence>
<accession>A0A179F4Y1</accession>
<evidence type="ECO:0000313" key="2">
    <source>
        <dbReference type="EMBL" id="OAQ60233.1"/>
    </source>
</evidence>
<protein>
    <submittedName>
        <fullName evidence="2">Uncharacterized protein</fullName>
    </submittedName>
</protein>
<evidence type="ECO:0000256" key="1">
    <source>
        <dbReference type="SAM" id="SignalP"/>
    </source>
</evidence>
<feature type="signal peptide" evidence="1">
    <location>
        <begin position="1"/>
        <end position="30"/>
    </location>
</feature>
<feature type="chain" id="PRO_5008101310" evidence="1">
    <location>
        <begin position="31"/>
        <end position="57"/>
    </location>
</feature>
<organism evidence="2 3">
    <name type="scientific">Pochonia chlamydosporia 170</name>
    <dbReference type="NCBI Taxonomy" id="1380566"/>
    <lineage>
        <taxon>Eukaryota</taxon>
        <taxon>Fungi</taxon>
        <taxon>Dikarya</taxon>
        <taxon>Ascomycota</taxon>
        <taxon>Pezizomycotina</taxon>
        <taxon>Sordariomycetes</taxon>
        <taxon>Hypocreomycetidae</taxon>
        <taxon>Hypocreales</taxon>
        <taxon>Clavicipitaceae</taxon>
        <taxon>Pochonia</taxon>
    </lineage>
</organism>
<keyword evidence="1" id="KW-0732">Signal</keyword>
<dbReference type="KEGG" id="pchm:VFPPC_16783"/>
<dbReference type="EMBL" id="LSBJ02000009">
    <property type="protein sequence ID" value="OAQ60233.1"/>
    <property type="molecule type" value="Genomic_DNA"/>
</dbReference>
<sequence>MICQSSLTAMLSRQAWGCVWLLLLSHGAHANLLVKSTCWKLSRRRRTCALTSHCAYK</sequence>
<reference evidence="2 3" key="1">
    <citation type="journal article" date="2016" name="PLoS Pathog.">
        <title>Biosynthesis of antibiotic leucinostatins in bio-control fungus Purpureocillium lilacinum and their inhibition on phytophthora revealed by genome mining.</title>
        <authorList>
            <person name="Wang G."/>
            <person name="Liu Z."/>
            <person name="Lin R."/>
            <person name="Li E."/>
            <person name="Mao Z."/>
            <person name="Ling J."/>
            <person name="Yang Y."/>
            <person name="Yin W.B."/>
            <person name="Xie B."/>
        </authorList>
    </citation>
    <scope>NUCLEOTIDE SEQUENCE [LARGE SCALE GENOMIC DNA]</scope>
    <source>
        <strain evidence="2">170</strain>
    </source>
</reference>
<comment type="caution">
    <text evidence="2">The sequence shown here is derived from an EMBL/GenBank/DDBJ whole genome shotgun (WGS) entry which is preliminary data.</text>
</comment>